<dbReference type="NCBIfam" id="TIGR02595">
    <property type="entry name" value="PEP_CTERM"/>
    <property type="match status" value="1"/>
</dbReference>
<protein>
    <recommendedName>
        <fullName evidence="2">Ice-binding protein C-terminal domain-containing protein</fullName>
    </recommendedName>
</protein>
<organism evidence="3 4">
    <name type="scientific">Rubritalea halochordaticola</name>
    <dbReference type="NCBI Taxonomy" id="714537"/>
    <lineage>
        <taxon>Bacteria</taxon>
        <taxon>Pseudomonadati</taxon>
        <taxon>Verrucomicrobiota</taxon>
        <taxon>Verrucomicrobiia</taxon>
        <taxon>Verrucomicrobiales</taxon>
        <taxon>Rubritaleaceae</taxon>
        <taxon>Rubritalea</taxon>
    </lineage>
</organism>
<evidence type="ECO:0000256" key="1">
    <source>
        <dbReference type="SAM" id="SignalP"/>
    </source>
</evidence>
<dbReference type="EMBL" id="BAABRL010000010">
    <property type="protein sequence ID" value="GAA5496855.1"/>
    <property type="molecule type" value="Genomic_DNA"/>
</dbReference>
<evidence type="ECO:0000313" key="3">
    <source>
        <dbReference type="EMBL" id="GAA5496855.1"/>
    </source>
</evidence>
<feature type="domain" description="Ice-binding protein C-terminal" evidence="2">
    <location>
        <begin position="215"/>
        <end position="237"/>
    </location>
</feature>
<dbReference type="RefSeq" id="WP_346189457.1">
    <property type="nucleotide sequence ID" value="NZ_BAABRL010000010.1"/>
</dbReference>
<keyword evidence="4" id="KW-1185">Reference proteome</keyword>
<dbReference type="InterPro" id="IPR013424">
    <property type="entry name" value="Ice-binding_C"/>
</dbReference>
<comment type="caution">
    <text evidence="3">The sequence shown here is derived from an EMBL/GenBank/DDBJ whole genome shotgun (WGS) entry which is preliminary data.</text>
</comment>
<dbReference type="Proteomes" id="UP001424741">
    <property type="component" value="Unassembled WGS sequence"/>
</dbReference>
<proteinExistence type="predicted"/>
<dbReference type="Pfam" id="PF07589">
    <property type="entry name" value="PEP-CTERM"/>
    <property type="match status" value="1"/>
</dbReference>
<sequence>MKNTKLKSLVMVSGTMAALLSTSQAAVLVGWDNNTATAGDDPWAATYLDASLSGGSIDMSDGLVAGPGGGPGNTVAMKYEGFATTTTTQAISETESEYFEWSVTVAGGFLMDVTNLEIATANLNTADTLKLELRSSIDGFASTLGTIQQATSSGDLGVITFDINQSNLTGNVTYRLYGYWDAADAGTEGTNLHFRTDKASLDSGHLIAMNGGLTAVPEPSSTALLGLTGLALLLRRRR</sequence>
<evidence type="ECO:0000259" key="2">
    <source>
        <dbReference type="Pfam" id="PF07589"/>
    </source>
</evidence>
<evidence type="ECO:0000313" key="4">
    <source>
        <dbReference type="Proteomes" id="UP001424741"/>
    </source>
</evidence>
<gene>
    <name evidence="3" type="ORF">Rhal01_03042</name>
</gene>
<accession>A0ABP9V4A8</accession>
<feature type="signal peptide" evidence="1">
    <location>
        <begin position="1"/>
        <end position="25"/>
    </location>
</feature>
<feature type="chain" id="PRO_5046376763" description="Ice-binding protein C-terminal domain-containing protein" evidence="1">
    <location>
        <begin position="26"/>
        <end position="238"/>
    </location>
</feature>
<reference evidence="3 4" key="1">
    <citation type="submission" date="2024-02" db="EMBL/GenBank/DDBJ databases">
        <title>Rubritalea halochordaticola NBRC 107102.</title>
        <authorList>
            <person name="Ichikawa N."/>
            <person name="Katano-Makiyama Y."/>
            <person name="Hidaka K."/>
        </authorList>
    </citation>
    <scope>NUCLEOTIDE SEQUENCE [LARGE SCALE GENOMIC DNA]</scope>
    <source>
        <strain evidence="3 4">NBRC 107102</strain>
    </source>
</reference>
<name>A0ABP9V4A8_9BACT</name>
<keyword evidence="1" id="KW-0732">Signal</keyword>